<comment type="caution">
    <text evidence="2">The sequence shown here is derived from an EMBL/GenBank/DDBJ whole genome shotgun (WGS) entry which is preliminary data.</text>
</comment>
<evidence type="ECO:0000256" key="1">
    <source>
        <dbReference type="SAM" id="Phobius"/>
    </source>
</evidence>
<reference evidence="2" key="1">
    <citation type="submission" date="2022-01" db="EMBL/GenBank/DDBJ databases">
        <title>Comparative genomics reveals a dynamic genome evolution in the ectomycorrhizal milk-cap (Lactarius) mushrooms.</title>
        <authorList>
            <consortium name="DOE Joint Genome Institute"/>
            <person name="Lebreton A."/>
            <person name="Tang N."/>
            <person name="Kuo A."/>
            <person name="LaButti K."/>
            <person name="Drula E."/>
            <person name="Barry K."/>
            <person name="Clum A."/>
            <person name="Lipzen A."/>
            <person name="Mousain D."/>
            <person name="Ng V."/>
            <person name="Wang R."/>
            <person name="Wang X."/>
            <person name="Dai Y."/>
            <person name="Henrissat B."/>
            <person name="Grigoriev I.V."/>
            <person name="Guerin-Laguette A."/>
            <person name="Yu F."/>
            <person name="Martin F.M."/>
        </authorList>
    </citation>
    <scope>NUCLEOTIDE SEQUENCE</scope>
    <source>
        <strain evidence="2">QP</strain>
    </source>
</reference>
<protein>
    <submittedName>
        <fullName evidence="2">Uncharacterized protein</fullName>
    </submittedName>
</protein>
<sequence length="94" mass="10701">MERGRRFVILLISLIHSQTLFFSNLLGLLTDPVIHARDYTRSINREGVCPAVWLSLAMRLPRVLSCCPGGHRSKSFFRILASKSYTPADDRILQ</sequence>
<keyword evidence="1" id="KW-0812">Transmembrane</keyword>
<keyword evidence="3" id="KW-1185">Reference proteome</keyword>
<name>A0AAD4L939_9AGAM</name>
<dbReference type="Proteomes" id="UP001201163">
    <property type="component" value="Unassembled WGS sequence"/>
</dbReference>
<accession>A0AAD4L939</accession>
<gene>
    <name evidence="2" type="ORF">EDB92DRAFT_127755</name>
</gene>
<keyword evidence="1" id="KW-0472">Membrane</keyword>
<feature type="transmembrane region" description="Helical" evidence="1">
    <location>
        <begin position="7"/>
        <end position="29"/>
    </location>
</feature>
<dbReference type="EMBL" id="JAKELL010000102">
    <property type="protein sequence ID" value="KAH8982275.1"/>
    <property type="molecule type" value="Genomic_DNA"/>
</dbReference>
<proteinExistence type="predicted"/>
<organism evidence="2 3">
    <name type="scientific">Lactarius akahatsu</name>
    <dbReference type="NCBI Taxonomy" id="416441"/>
    <lineage>
        <taxon>Eukaryota</taxon>
        <taxon>Fungi</taxon>
        <taxon>Dikarya</taxon>
        <taxon>Basidiomycota</taxon>
        <taxon>Agaricomycotina</taxon>
        <taxon>Agaricomycetes</taxon>
        <taxon>Russulales</taxon>
        <taxon>Russulaceae</taxon>
        <taxon>Lactarius</taxon>
    </lineage>
</organism>
<evidence type="ECO:0000313" key="3">
    <source>
        <dbReference type="Proteomes" id="UP001201163"/>
    </source>
</evidence>
<keyword evidence="1" id="KW-1133">Transmembrane helix</keyword>
<dbReference type="AlphaFoldDB" id="A0AAD4L939"/>
<evidence type="ECO:0000313" key="2">
    <source>
        <dbReference type="EMBL" id="KAH8982275.1"/>
    </source>
</evidence>